<dbReference type="InterPro" id="IPR050916">
    <property type="entry name" value="SCAN-C2H2_zinc_finger"/>
</dbReference>
<dbReference type="EMBL" id="BAAFST010000020">
    <property type="protein sequence ID" value="GAB1302791.1"/>
    <property type="molecule type" value="Genomic_DNA"/>
</dbReference>
<feature type="compositionally biased region" description="Polar residues" evidence="8">
    <location>
        <begin position="27"/>
        <end position="51"/>
    </location>
</feature>
<keyword evidence="3 6" id="KW-0863">Zinc-finger</keyword>
<dbReference type="InterPro" id="IPR003309">
    <property type="entry name" value="SCAN_dom"/>
</dbReference>
<feature type="region of interest" description="Disordered" evidence="8">
    <location>
        <begin position="450"/>
        <end position="481"/>
    </location>
</feature>
<feature type="domain" description="C2H2-type" evidence="9">
    <location>
        <begin position="420"/>
        <end position="447"/>
    </location>
</feature>
<feature type="region of interest" description="Disordered" evidence="8">
    <location>
        <begin position="1"/>
        <end position="56"/>
    </location>
</feature>
<dbReference type="CDD" id="cd07936">
    <property type="entry name" value="SCAN"/>
    <property type="match status" value="1"/>
</dbReference>
<evidence type="ECO:0000256" key="6">
    <source>
        <dbReference type="PROSITE-ProRule" id="PRU00042"/>
    </source>
</evidence>
<feature type="compositionally biased region" description="Polar residues" evidence="8">
    <location>
        <begin position="259"/>
        <end position="269"/>
    </location>
</feature>
<feature type="region of interest" description="Disordered" evidence="8">
    <location>
        <begin position="307"/>
        <end position="358"/>
    </location>
</feature>
<dbReference type="PROSITE" id="PS50804">
    <property type="entry name" value="SCAN_BOX"/>
    <property type="match status" value="1"/>
</dbReference>
<dbReference type="PANTHER" id="PTHR45935:SF15">
    <property type="entry name" value="SCAN BOX DOMAIN-CONTAINING PROTEIN"/>
    <property type="match status" value="1"/>
</dbReference>
<dbReference type="Gene3D" id="3.30.160.60">
    <property type="entry name" value="Classic Zinc Finger"/>
    <property type="match status" value="2"/>
</dbReference>
<evidence type="ECO:0000256" key="2">
    <source>
        <dbReference type="ARBA" id="ARBA00022737"/>
    </source>
</evidence>
<evidence type="ECO:0000259" key="9">
    <source>
        <dbReference type="PROSITE" id="PS50157"/>
    </source>
</evidence>
<dbReference type="PROSITE" id="PS50157">
    <property type="entry name" value="ZINC_FINGER_C2H2_2"/>
    <property type="match status" value="2"/>
</dbReference>
<keyword evidence="4" id="KW-0862">Zinc</keyword>
<feature type="region of interest" description="Disordered" evidence="8">
    <location>
        <begin position="244"/>
        <end position="282"/>
    </location>
</feature>
<gene>
    <name evidence="11" type="ORF">APTSU1_001803000</name>
</gene>
<dbReference type="InterPro" id="IPR013087">
    <property type="entry name" value="Znf_C2H2_type"/>
</dbReference>
<name>A0ABQ0FU59_APOSI</name>
<dbReference type="SMART" id="SM00355">
    <property type="entry name" value="ZnF_C2H2"/>
    <property type="match status" value="2"/>
</dbReference>
<reference evidence="11 12" key="1">
    <citation type="submission" date="2024-08" db="EMBL/GenBank/DDBJ databases">
        <title>The draft genome of Apodemus speciosus.</title>
        <authorList>
            <person name="Nabeshima K."/>
            <person name="Suzuki S."/>
            <person name="Onuma M."/>
        </authorList>
    </citation>
    <scope>NUCLEOTIDE SEQUENCE [LARGE SCALE GENOMIC DNA]</scope>
    <source>
        <strain evidence="11">IB14-021</strain>
    </source>
</reference>
<evidence type="ECO:0000256" key="4">
    <source>
        <dbReference type="ARBA" id="ARBA00022833"/>
    </source>
</evidence>
<keyword evidence="5 7" id="KW-0539">Nucleus</keyword>
<evidence type="ECO:0000256" key="8">
    <source>
        <dbReference type="SAM" id="MobiDB-lite"/>
    </source>
</evidence>
<keyword evidence="12" id="KW-1185">Reference proteome</keyword>
<evidence type="ECO:0000259" key="10">
    <source>
        <dbReference type="PROSITE" id="PS50804"/>
    </source>
</evidence>
<dbReference type="Pfam" id="PF02023">
    <property type="entry name" value="SCAN"/>
    <property type="match status" value="1"/>
</dbReference>
<accession>A0ABQ0FU59</accession>
<dbReference type="Proteomes" id="UP001623349">
    <property type="component" value="Unassembled WGS sequence"/>
</dbReference>
<organism evidence="11 12">
    <name type="scientific">Apodemus speciosus</name>
    <name type="common">Large Japanese field mouse</name>
    <dbReference type="NCBI Taxonomy" id="105296"/>
    <lineage>
        <taxon>Eukaryota</taxon>
        <taxon>Metazoa</taxon>
        <taxon>Chordata</taxon>
        <taxon>Craniata</taxon>
        <taxon>Vertebrata</taxon>
        <taxon>Euteleostomi</taxon>
        <taxon>Mammalia</taxon>
        <taxon>Eutheria</taxon>
        <taxon>Euarchontoglires</taxon>
        <taxon>Glires</taxon>
        <taxon>Rodentia</taxon>
        <taxon>Myomorpha</taxon>
        <taxon>Muroidea</taxon>
        <taxon>Muridae</taxon>
        <taxon>Murinae</taxon>
        <taxon>Apodemus</taxon>
    </lineage>
</organism>
<evidence type="ECO:0000256" key="1">
    <source>
        <dbReference type="ARBA" id="ARBA00022723"/>
    </source>
</evidence>
<keyword evidence="2" id="KW-0677">Repeat</keyword>
<keyword evidence="1" id="KW-0479">Metal-binding</keyword>
<dbReference type="Pfam" id="PF00096">
    <property type="entry name" value="zf-C2H2"/>
    <property type="match status" value="2"/>
</dbReference>
<dbReference type="InterPro" id="IPR036236">
    <property type="entry name" value="Znf_C2H2_sf"/>
</dbReference>
<dbReference type="InterPro" id="IPR038269">
    <property type="entry name" value="SCAN_sf"/>
</dbReference>
<feature type="domain" description="SCAN box" evidence="10">
    <location>
        <begin position="67"/>
        <end position="125"/>
    </location>
</feature>
<dbReference type="PANTHER" id="PTHR45935">
    <property type="entry name" value="PROTEIN ZBED8-RELATED"/>
    <property type="match status" value="1"/>
</dbReference>
<dbReference type="SMART" id="SM00431">
    <property type="entry name" value="SCAN"/>
    <property type="match status" value="1"/>
</dbReference>
<comment type="subcellular location">
    <subcellularLocation>
        <location evidence="7">Nucleus</location>
    </subcellularLocation>
</comment>
<evidence type="ECO:0000313" key="11">
    <source>
        <dbReference type="EMBL" id="GAB1302791.1"/>
    </source>
</evidence>
<sequence>MASNSEIRLTLPPKCWGGVPVEGPRSAVSSQPAGTMAAPSNSATQGSSQCDQDPRPQECGTACETSRQRFRQFQYDEADGPQEAFCKLWELCSQWLKPQTRSVEQILALLVLEQFLHILPTDTETERFTPEIKQRLFTLIGDLKKDHKTPGNENNMRDVLLEELMSVCTSLTQSNAPGSPPELQITEPAQEILEIPPEQPRERNFVQNHPFLNIEFHLSREYEQLEPPGKEPPEELLADYKEPEENQMSCQEEVPASSEDAQPSSSRALTQARPRKKPDSDAQLGLCCAHRKQYNIYLKIHTKKVAPGGARGGTASAASGQQLVSQEEEEEEEDTREHAMGSDPATEATPPSVSQAEYLDDERRKCRLCKKEFMFQLGLRENVKNSADAKPYQCSFCGKFFRGQSHVTAHLVTHTKERPFICEHCQKSYKHKSSLLRHLKFHTRDLENKESEASQSLMHNESSAASFTAGSPQDCVDENKS</sequence>
<feature type="compositionally biased region" description="Polar residues" evidence="8">
    <location>
        <begin position="453"/>
        <end position="471"/>
    </location>
</feature>
<comment type="caution">
    <text evidence="11">The sequence shown here is derived from an EMBL/GenBank/DDBJ whole genome shotgun (WGS) entry which is preliminary data.</text>
</comment>
<evidence type="ECO:0000256" key="7">
    <source>
        <dbReference type="PROSITE-ProRule" id="PRU00187"/>
    </source>
</evidence>
<feature type="domain" description="C2H2-type" evidence="9">
    <location>
        <begin position="392"/>
        <end position="419"/>
    </location>
</feature>
<dbReference type="Gene3D" id="1.10.4020.10">
    <property type="entry name" value="DNA breaking-rejoining enzymes"/>
    <property type="match status" value="1"/>
</dbReference>
<protein>
    <submittedName>
        <fullName evidence="11">Zinc finger protein 449</fullName>
    </submittedName>
</protein>
<evidence type="ECO:0000256" key="5">
    <source>
        <dbReference type="ARBA" id="ARBA00023242"/>
    </source>
</evidence>
<dbReference type="SUPFAM" id="SSF57667">
    <property type="entry name" value="beta-beta-alpha zinc fingers"/>
    <property type="match status" value="1"/>
</dbReference>
<dbReference type="SUPFAM" id="SSF47353">
    <property type="entry name" value="Retrovirus capsid dimerization domain-like"/>
    <property type="match status" value="1"/>
</dbReference>
<proteinExistence type="predicted"/>
<evidence type="ECO:0000313" key="12">
    <source>
        <dbReference type="Proteomes" id="UP001623349"/>
    </source>
</evidence>
<dbReference type="PROSITE" id="PS00028">
    <property type="entry name" value="ZINC_FINGER_C2H2_1"/>
    <property type="match status" value="2"/>
</dbReference>
<evidence type="ECO:0000256" key="3">
    <source>
        <dbReference type="ARBA" id="ARBA00022771"/>
    </source>
</evidence>